<keyword evidence="6 8" id="KW-0460">Magnesium</keyword>
<dbReference type="Proteomes" id="UP000326029">
    <property type="component" value="Chromosome"/>
</dbReference>
<keyword evidence="3 8" id="KW-0540">Nuclease</keyword>
<proteinExistence type="inferred from homology"/>
<dbReference type="GO" id="GO:0090729">
    <property type="term" value="F:toxin activity"/>
    <property type="evidence" value="ECO:0007669"/>
    <property type="project" value="UniProtKB-KW"/>
</dbReference>
<keyword evidence="8" id="KW-0800">Toxin</keyword>
<dbReference type="CDD" id="cd18755">
    <property type="entry name" value="PIN_MtVapC3_VapC21-like"/>
    <property type="match status" value="1"/>
</dbReference>
<evidence type="ECO:0000256" key="3">
    <source>
        <dbReference type="ARBA" id="ARBA00022722"/>
    </source>
</evidence>
<evidence type="ECO:0000256" key="1">
    <source>
        <dbReference type="ARBA" id="ARBA00001946"/>
    </source>
</evidence>
<reference evidence="10" key="3">
    <citation type="submission" date="2023-08" db="EMBL/GenBank/DDBJ databases">
        <authorList>
            <person name="Sun Q."/>
            <person name="Ohkuma M."/>
        </authorList>
    </citation>
    <scope>NUCLEOTIDE SEQUENCE</scope>
    <source>
        <strain evidence="10">JCM 4205</strain>
    </source>
</reference>
<evidence type="ECO:0000259" key="9">
    <source>
        <dbReference type="Pfam" id="PF01850"/>
    </source>
</evidence>
<dbReference type="InterPro" id="IPR029060">
    <property type="entry name" value="PIN-like_dom_sf"/>
</dbReference>
<comment type="similarity">
    <text evidence="7 8">Belongs to the PINc/VapC protein family.</text>
</comment>
<keyword evidence="4 8" id="KW-0479">Metal-binding</keyword>
<dbReference type="InterPro" id="IPR002716">
    <property type="entry name" value="PIN_dom"/>
</dbReference>
<evidence type="ECO:0000256" key="6">
    <source>
        <dbReference type="ARBA" id="ARBA00022842"/>
    </source>
</evidence>
<evidence type="ECO:0000313" key="12">
    <source>
        <dbReference type="Proteomes" id="UP000326029"/>
    </source>
</evidence>
<keyword evidence="5 8" id="KW-0378">Hydrolase</keyword>
<dbReference type="GeneID" id="95455703"/>
<dbReference type="Gene3D" id="3.40.50.1010">
    <property type="entry name" value="5'-nuclease"/>
    <property type="match status" value="1"/>
</dbReference>
<sequence>MNAALYLIDTSALARFMRGDAEQYGWDQAAAAGLIATSPITELEFFHSARSAADRARGIEDIRLLFGWVPVDDRAYDRAWQVQEALTKQGKHRSAGAVDLVVAATAELQGLTLLHCDHDFECIAAVTGQPLQWYGPKGRK</sequence>
<gene>
    <name evidence="8" type="primary">vapC</name>
    <name evidence="11" type="ORF">CP977_18220</name>
    <name evidence="10" type="ORF">GCM10010497_40690</name>
</gene>
<dbReference type="GO" id="GO:0000287">
    <property type="term" value="F:magnesium ion binding"/>
    <property type="evidence" value="ECO:0007669"/>
    <property type="project" value="UniProtKB-UniRule"/>
</dbReference>
<name>A0AAV4KLZ6_9ACTN</name>
<organism evidence="10 13">
    <name type="scientific">Streptomyces cinereoruber</name>
    <dbReference type="NCBI Taxonomy" id="67260"/>
    <lineage>
        <taxon>Bacteria</taxon>
        <taxon>Bacillati</taxon>
        <taxon>Actinomycetota</taxon>
        <taxon>Actinomycetes</taxon>
        <taxon>Kitasatosporales</taxon>
        <taxon>Streptomycetaceae</taxon>
        <taxon>Streptomyces</taxon>
    </lineage>
</organism>
<dbReference type="InterPro" id="IPR022907">
    <property type="entry name" value="VapC_family"/>
</dbReference>
<dbReference type="AlphaFoldDB" id="A0AAV4KLZ6"/>
<dbReference type="RefSeq" id="WP_152370482.1">
    <property type="nucleotide sequence ID" value="NZ_BMSJ01000007.1"/>
</dbReference>
<dbReference type="EC" id="3.1.-.-" evidence="8"/>
<dbReference type="SUPFAM" id="SSF88723">
    <property type="entry name" value="PIN domain-like"/>
    <property type="match status" value="1"/>
</dbReference>
<keyword evidence="2 8" id="KW-1277">Toxin-antitoxin system</keyword>
<evidence type="ECO:0000313" key="10">
    <source>
        <dbReference type="EMBL" id="GGR33758.1"/>
    </source>
</evidence>
<dbReference type="HAMAP" id="MF_00265">
    <property type="entry name" value="VapC_Nob1"/>
    <property type="match status" value="1"/>
</dbReference>
<evidence type="ECO:0000256" key="5">
    <source>
        <dbReference type="ARBA" id="ARBA00022801"/>
    </source>
</evidence>
<keyword evidence="12" id="KW-1185">Reference proteome</keyword>
<feature type="binding site" evidence="8">
    <location>
        <position position="9"/>
    </location>
    <ligand>
        <name>Mg(2+)</name>
        <dbReference type="ChEBI" id="CHEBI:18420"/>
    </ligand>
</feature>
<evidence type="ECO:0000256" key="7">
    <source>
        <dbReference type="ARBA" id="ARBA00038093"/>
    </source>
</evidence>
<dbReference type="EMBL" id="BMSJ01000007">
    <property type="protein sequence ID" value="GGR33758.1"/>
    <property type="molecule type" value="Genomic_DNA"/>
</dbReference>
<dbReference type="Pfam" id="PF01850">
    <property type="entry name" value="PIN"/>
    <property type="match status" value="1"/>
</dbReference>
<evidence type="ECO:0000256" key="4">
    <source>
        <dbReference type="ARBA" id="ARBA00022723"/>
    </source>
</evidence>
<reference evidence="11 12" key="2">
    <citation type="submission" date="2017-09" db="EMBL/GenBank/DDBJ databases">
        <authorList>
            <person name="Lee N."/>
            <person name="Cho B.-K."/>
        </authorList>
    </citation>
    <scope>NUCLEOTIDE SEQUENCE [LARGE SCALE GENOMIC DNA]</scope>
    <source>
        <strain evidence="11 12">ATCC 19740</strain>
    </source>
</reference>
<feature type="binding site" evidence="8">
    <location>
        <position position="99"/>
    </location>
    <ligand>
        <name>Mg(2+)</name>
        <dbReference type="ChEBI" id="CHEBI:18420"/>
    </ligand>
</feature>
<evidence type="ECO:0000256" key="2">
    <source>
        <dbReference type="ARBA" id="ARBA00022649"/>
    </source>
</evidence>
<feature type="domain" description="PIN" evidence="9">
    <location>
        <begin position="6"/>
        <end position="124"/>
    </location>
</feature>
<protein>
    <recommendedName>
        <fullName evidence="8">Ribonuclease VapC</fullName>
        <shortName evidence="8">RNase VapC</shortName>
        <ecNumber evidence="8">3.1.-.-</ecNumber>
    </recommendedName>
    <alternativeName>
        <fullName evidence="8">Toxin VapC</fullName>
    </alternativeName>
</protein>
<dbReference type="EMBL" id="CP023693">
    <property type="protein sequence ID" value="QEV33869.1"/>
    <property type="molecule type" value="Genomic_DNA"/>
</dbReference>
<dbReference type="PANTHER" id="PTHR33653">
    <property type="entry name" value="RIBONUCLEASE VAPC2"/>
    <property type="match status" value="1"/>
</dbReference>
<comment type="cofactor">
    <cofactor evidence="1 8">
        <name>Mg(2+)</name>
        <dbReference type="ChEBI" id="CHEBI:18420"/>
    </cofactor>
</comment>
<dbReference type="GO" id="GO:0016787">
    <property type="term" value="F:hydrolase activity"/>
    <property type="evidence" value="ECO:0007669"/>
    <property type="project" value="UniProtKB-KW"/>
</dbReference>
<accession>A0AAV4KLZ6</accession>
<reference evidence="10 13" key="1">
    <citation type="journal article" date="2014" name="Int. J. Syst. Evol. Microbiol.">
        <title>Complete genome sequence of Corynebacterium casei LMG S-19264T (=DSM 44701T), isolated from a smear-ripened cheese.</title>
        <authorList>
            <consortium name="US DOE Joint Genome Institute (JGI-PGF)"/>
            <person name="Walter F."/>
            <person name="Albersmeier A."/>
            <person name="Kalinowski J."/>
            <person name="Ruckert C."/>
        </authorList>
    </citation>
    <scope>NUCLEOTIDE SEQUENCE [LARGE SCALE GENOMIC DNA]</scope>
    <source>
        <strain evidence="10 13">JCM 4205</strain>
    </source>
</reference>
<dbReference type="PANTHER" id="PTHR33653:SF1">
    <property type="entry name" value="RIBONUCLEASE VAPC2"/>
    <property type="match status" value="1"/>
</dbReference>
<dbReference type="GO" id="GO:0004540">
    <property type="term" value="F:RNA nuclease activity"/>
    <property type="evidence" value="ECO:0007669"/>
    <property type="project" value="InterPro"/>
</dbReference>
<comment type="function">
    <text evidence="8">Toxic component of a toxin-antitoxin (TA) system. An RNase.</text>
</comment>
<evidence type="ECO:0000256" key="8">
    <source>
        <dbReference type="HAMAP-Rule" id="MF_00265"/>
    </source>
</evidence>
<evidence type="ECO:0000313" key="11">
    <source>
        <dbReference type="EMBL" id="QEV33869.1"/>
    </source>
</evidence>
<dbReference type="Proteomes" id="UP000642014">
    <property type="component" value="Unassembled WGS sequence"/>
</dbReference>
<dbReference type="InterPro" id="IPR050556">
    <property type="entry name" value="Type_II_TA_system_RNase"/>
</dbReference>
<evidence type="ECO:0000313" key="13">
    <source>
        <dbReference type="Proteomes" id="UP000642014"/>
    </source>
</evidence>